<evidence type="ECO:0000313" key="1">
    <source>
        <dbReference type="EMBL" id="SVA13055.1"/>
    </source>
</evidence>
<dbReference type="AlphaFoldDB" id="A0A381TA83"/>
<name>A0A381TA83_9ZZZZ</name>
<organism evidence="1">
    <name type="scientific">marine metagenome</name>
    <dbReference type="NCBI Taxonomy" id="408172"/>
    <lineage>
        <taxon>unclassified sequences</taxon>
        <taxon>metagenomes</taxon>
        <taxon>ecological metagenomes</taxon>
    </lineage>
</organism>
<sequence length="22" mass="2451">MGHASISTEEKDAVIFWVSTQN</sequence>
<protein>
    <submittedName>
        <fullName evidence="1">Uncharacterized protein</fullName>
    </submittedName>
</protein>
<proteinExistence type="predicted"/>
<accession>A0A381TA83</accession>
<gene>
    <name evidence="1" type="ORF">METZ01_LOCUS65909</name>
</gene>
<reference evidence="1" key="1">
    <citation type="submission" date="2018-05" db="EMBL/GenBank/DDBJ databases">
        <authorList>
            <person name="Lanie J.A."/>
            <person name="Ng W.-L."/>
            <person name="Kazmierczak K.M."/>
            <person name="Andrzejewski T.M."/>
            <person name="Davidsen T.M."/>
            <person name="Wayne K.J."/>
            <person name="Tettelin H."/>
            <person name="Glass J.I."/>
            <person name="Rusch D."/>
            <person name="Podicherti R."/>
            <person name="Tsui H.-C.T."/>
            <person name="Winkler M.E."/>
        </authorList>
    </citation>
    <scope>NUCLEOTIDE SEQUENCE</scope>
</reference>
<dbReference type="EMBL" id="UINC01004265">
    <property type="protein sequence ID" value="SVA13055.1"/>
    <property type="molecule type" value="Genomic_DNA"/>
</dbReference>